<dbReference type="SUPFAM" id="SSF110087">
    <property type="entry name" value="DR1885-like metal-binding protein"/>
    <property type="match status" value="1"/>
</dbReference>
<evidence type="ECO:0008006" key="4">
    <source>
        <dbReference type="Google" id="ProtNLM"/>
    </source>
</evidence>
<keyword evidence="1" id="KW-0732">Signal</keyword>
<dbReference type="InterPro" id="IPR058248">
    <property type="entry name" value="Lxx211020-like"/>
</dbReference>
<proteinExistence type="predicted"/>
<evidence type="ECO:0000313" key="3">
    <source>
        <dbReference type="Proteomes" id="UP000235881"/>
    </source>
</evidence>
<dbReference type="PANTHER" id="PTHR36302">
    <property type="entry name" value="BLR7088 PROTEIN"/>
    <property type="match status" value="1"/>
</dbReference>
<feature type="signal peptide" evidence="1">
    <location>
        <begin position="1"/>
        <end position="20"/>
    </location>
</feature>
<dbReference type="Proteomes" id="UP000235881">
    <property type="component" value="Unassembled WGS sequence"/>
</dbReference>
<dbReference type="PANTHER" id="PTHR36302:SF1">
    <property type="entry name" value="COPPER CHAPERONE PCU(A)C"/>
    <property type="match status" value="1"/>
</dbReference>
<protein>
    <recommendedName>
        <fullName evidence="4">Copper chaperone PCu(A)C</fullName>
    </recommendedName>
</protein>
<dbReference type="RefSeq" id="WP_102828453.1">
    <property type="nucleotide sequence ID" value="NZ_CP065721.1"/>
</dbReference>
<sequence>MLLRLLTASCLSAFCLAANAQEHHHSSSAPAQAATVSVSQAWSRAMPPSAANGAVYFVLDNAGDRDDRLIAAHTLRAEKAELHTHVHEGDMMRMQQVDSVAVPAGETVRFQPSGNHVMLFGLKQPLAAGERFELTLEFEHAGQITTDVDILDEAPAAPPAANPHMHH</sequence>
<evidence type="ECO:0000313" key="2">
    <source>
        <dbReference type="EMBL" id="PNF76651.1"/>
    </source>
</evidence>
<organism evidence="2 3">
    <name type="scientific">Stutzerimonas degradans</name>
    <dbReference type="NCBI Taxonomy" id="2968968"/>
    <lineage>
        <taxon>Bacteria</taxon>
        <taxon>Pseudomonadati</taxon>
        <taxon>Pseudomonadota</taxon>
        <taxon>Gammaproteobacteria</taxon>
        <taxon>Pseudomonadales</taxon>
        <taxon>Pseudomonadaceae</taxon>
        <taxon>Stutzerimonas</taxon>
    </lineage>
</organism>
<evidence type="ECO:0000256" key="1">
    <source>
        <dbReference type="SAM" id="SignalP"/>
    </source>
</evidence>
<dbReference type="Pfam" id="PF04314">
    <property type="entry name" value="PCuAC"/>
    <property type="match status" value="1"/>
</dbReference>
<comment type="caution">
    <text evidence="2">The sequence shown here is derived from an EMBL/GenBank/DDBJ whole genome shotgun (WGS) entry which is preliminary data.</text>
</comment>
<dbReference type="InterPro" id="IPR007410">
    <property type="entry name" value="LpqE-like"/>
</dbReference>
<dbReference type="AlphaFoldDB" id="A0A8E2QE11"/>
<keyword evidence="3" id="KW-1185">Reference proteome</keyword>
<reference evidence="2 3" key="1">
    <citation type="submission" date="2018-01" db="EMBL/GenBank/DDBJ databases">
        <title>Denitrification phenotypes of diverse strains of Pseudomonas stutzeri.</title>
        <authorList>
            <person name="Milligan D.A."/>
            <person name="Bergaust L."/>
            <person name="Bakken L.R."/>
            <person name="Frostegard A."/>
        </authorList>
    </citation>
    <scope>NUCLEOTIDE SEQUENCE [LARGE SCALE GENOMIC DNA]</scope>
    <source>
        <strain evidence="2 3">DSM 50238</strain>
    </source>
</reference>
<accession>A0A8E2QE11</accession>
<dbReference type="Gene3D" id="2.60.40.1890">
    <property type="entry name" value="PCu(A)C copper chaperone"/>
    <property type="match status" value="1"/>
</dbReference>
<dbReference type="EMBL" id="POUK01000003">
    <property type="protein sequence ID" value="PNF76651.1"/>
    <property type="molecule type" value="Genomic_DNA"/>
</dbReference>
<name>A0A8E2QE11_9GAMM</name>
<feature type="chain" id="PRO_5034211426" description="Copper chaperone PCu(A)C" evidence="1">
    <location>
        <begin position="21"/>
        <end position="167"/>
    </location>
</feature>
<dbReference type="InterPro" id="IPR036182">
    <property type="entry name" value="PCuAC_sf"/>
</dbReference>
<gene>
    <name evidence="2" type="ORF">CXK95_09585</name>
</gene>